<dbReference type="Pfam" id="PF00631">
    <property type="entry name" value="G-gamma"/>
    <property type="match status" value="1"/>
</dbReference>
<feature type="domain" description="G protein gamma" evidence="3">
    <location>
        <begin position="39"/>
        <end position="102"/>
    </location>
</feature>
<evidence type="ECO:0000313" key="4">
    <source>
        <dbReference type="EnsemblPlants" id="MELO3C004657.2.1"/>
    </source>
</evidence>
<dbReference type="InterPro" id="IPR015898">
    <property type="entry name" value="G-protein_gamma-like_dom"/>
</dbReference>
<dbReference type="InterPro" id="IPR055305">
    <property type="entry name" value="GG3-like"/>
</dbReference>
<dbReference type="AlphaFoldDB" id="A0A9I9CJU7"/>
<dbReference type="Gramene" id="MELO3C004657.2.1">
    <property type="protein sequence ID" value="MELO3C004657.2.1"/>
    <property type="gene ID" value="MELO3C004657.2"/>
</dbReference>
<evidence type="ECO:0000256" key="2">
    <source>
        <dbReference type="SAM" id="MobiDB-lite"/>
    </source>
</evidence>
<feature type="region of interest" description="Disordered" evidence="2">
    <location>
        <begin position="1"/>
        <end position="33"/>
    </location>
</feature>
<keyword evidence="1" id="KW-0175">Coiled coil</keyword>
<sequence>MAATPTRPPSSSSSSSSSIPPPYPKSPPQYPDLYGKRRQAAKLQMLDREIGFLEEELKSTEGLQPASKCCKEVADYVIANSDPMIPTNIAADVNFGSGYVDSPVVSYPGFAVAVMLDARSISKSLPAATVITLVNAYRVAAVNYRSGCVVGSVGIVALVQHYPNAHALVQPSHAANVVAIFHYLPAPAQSGHAVNANANANAQAVVGVVETAAVIHANCVASQRPLLTPLLSLVSLWETWSSSIKECQLVPRM</sequence>
<proteinExistence type="predicted"/>
<feature type="compositionally biased region" description="Low complexity" evidence="2">
    <location>
        <begin position="9"/>
        <end position="18"/>
    </location>
</feature>
<evidence type="ECO:0000259" key="3">
    <source>
        <dbReference type="SMART" id="SM01224"/>
    </source>
</evidence>
<dbReference type="SMART" id="SM01224">
    <property type="entry name" value="G_gamma"/>
    <property type="match status" value="1"/>
</dbReference>
<feature type="compositionally biased region" description="Pro residues" evidence="2">
    <location>
        <begin position="19"/>
        <end position="30"/>
    </location>
</feature>
<dbReference type="PANTHER" id="PTHR32378">
    <property type="entry name" value="GUANINE NUCLEOTIDE-BINDING PROTEIN SUBUNIT GAMMA 3"/>
    <property type="match status" value="1"/>
</dbReference>
<evidence type="ECO:0000256" key="1">
    <source>
        <dbReference type="SAM" id="Coils"/>
    </source>
</evidence>
<dbReference type="PANTHER" id="PTHR32378:SF10">
    <property type="entry name" value="GUANINE NUCLEOTIDE-BINDING PROTEIN SUBUNIT GAMMA 3"/>
    <property type="match status" value="1"/>
</dbReference>
<feature type="coiled-coil region" evidence="1">
    <location>
        <begin position="36"/>
        <end position="63"/>
    </location>
</feature>
<dbReference type="EnsemblPlants" id="MELO3C004657.2.1">
    <property type="protein sequence ID" value="MELO3C004657.2.1"/>
    <property type="gene ID" value="MELO3C004657.2"/>
</dbReference>
<dbReference type="GO" id="GO:0007186">
    <property type="term" value="P:G protein-coupled receptor signaling pathway"/>
    <property type="evidence" value="ECO:0007669"/>
    <property type="project" value="InterPro"/>
</dbReference>
<name>A0A9I9CJU7_CUCME</name>
<accession>A0A9I9CJU7</accession>
<reference evidence="4" key="1">
    <citation type="submission" date="2023-03" db="UniProtKB">
        <authorList>
            <consortium name="EnsemblPlants"/>
        </authorList>
    </citation>
    <scope>IDENTIFICATION</scope>
</reference>
<protein>
    <recommendedName>
        <fullName evidence="3">G protein gamma domain-containing protein</fullName>
    </recommendedName>
</protein>
<organism evidence="4">
    <name type="scientific">Cucumis melo</name>
    <name type="common">Muskmelon</name>
    <dbReference type="NCBI Taxonomy" id="3656"/>
    <lineage>
        <taxon>Eukaryota</taxon>
        <taxon>Viridiplantae</taxon>
        <taxon>Streptophyta</taxon>
        <taxon>Embryophyta</taxon>
        <taxon>Tracheophyta</taxon>
        <taxon>Spermatophyta</taxon>
        <taxon>Magnoliopsida</taxon>
        <taxon>eudicotyledons</taxon>
        <taxon>Gunneridae</taxon>
        <taxon>Pentapetalae</taxon>
        <taxon>rosids</taxon>
        <taxon>fabids</taxon>
        <taxon>Cucurbitales</taxon>
        <taxon>Cucurbitaceae</taxon>
        <taxon>Benincaseae</taxon>
        <taxon>Cucumis</taxon>
    </lineage>
</organism>